<comment type="caution">
    <text evidence="1">The sequence shown here is derived from an EMBL/GenBank/DDBJ whole genome shotgun (WGS) entry which is preliminary data.</text>
</comment>
<evidence type="ECO:0000313" key="1">
    <source>
        <dbReference type="EMBL" id="CAD7015098.1"/>
    </source>
</evidence>
<protein>
    <submittedName>
        <fullName evidence="1">(Mediterranean fruit fly) hypothetical protein</fullName>
    </submittedName>
</protein>
<dbReference type="EMBL" id="CAJHJT010000056">
    <property type="protein sequence ID" value="CAD7015098.1"/>
    <property type="molecule type" value="Genomic_DNA"/>
</dbReference>
<reference evidence="1" key="1">
    <citation type="submission" date="2020-11" db="EMBL/GenBank/DDBJ databases">
        <authorList>
            <person name="Whitehead M."/>
        </authorList>
    </citation>
    <scope>NUCLEOTIDE SEQUENCE</scope>
    <source>
        <strain evidence="1">EGII</strain>
    </source>
</reference>
<dbReference type="AlphaFoldDB" id="A0A811VFK0"/>
<keyword evidence="2" id="KW-1185">Reference proteome</keyword>
<dbReference type="Proteomes" id="UP000606786">
    <property type="component" value="Unassembled WGS sequence"/>
</dbReference>
<gene>
    <name evidence="1" type="ORF">CCAP1982_LOCUS23052</name>
</gene>
<organism evidence="1 2">
    <name type="scientific">Ceratitis capitata</name>
    <name type="common">Mediterranean fruit fly</name>
    <name type="synonym">Tephritis capitata</name>
    <dbReference type="NCBI Taxonomy" id="7213"/>
    <lineage>
        <taxon>Eukaryota</taxon>
        <taxon>Metazoa</taxon>
        <taxon>Ecdysozoa</taxon>
        <taxon>Arthropoda</taxon>
        <taxon>Hexapoda</taxon>
        <taxon>Insecta</taxon>
        <taxon>Pterygota</taxon>
        <taxon>Neoptera</taxon>
        <taxon>Endopterygota</taxon>
        <taxon>Diptera</taxon>
        <taxon>Brachycera</taxon>
        <taxon>Muscomorpha</taxon>
        <taxon>Tephritoidea</taxon>
        <taxon>Tephritidae</taxon>
        <taxon>Ceratitis</taxon>
        <taxon>Ceratitis</taxon>
    </lineage>
</organism>
<name>A0A811VFK0_CERCA</name>
<feature type="non-terminal residue" evidence="1">
    <location>
        <position position="106"/>
    </location>
</feature>
<sequence length="106" mass="12000">SDYQSRASTTTNHRVHPLVAVVITVTKNVSALESRPCCLLADDWRLAFGVWRSRICYKSFIKQLNATISGRNTLTRRTQRSETNKQRICNDLVAHSEAAAVVRQLK</sequence>
<proteinExistence type="predicted"/>
<accession>A0A811VFK0</accession>
<evidence type="ECO:0000313" key="2">
    <source>
        <dbReference type="Proteomes" id="UP000606786"/>
    </source>
</evidence>
<feature type="non-terminal residue" evidence="1">
    <location>
        <position position="1"/>
    </location>
</feature>